<dbReference type="Proteomes" id="UP000033163">
    <property type="component" value="Chromosome I"/>
</dbReference>
<dbReference type="HOGENOM" id="CLU_053305_2_1_9"/>
<dbReference type="Pfam" id="PF03787">
    <property type="entry name" value="RAMPs"/>
    <property type="match status" value="1"/>
</dbReference>
<dbReference type="PANTHER" id="PTHR39965:SF1">
    <property type="entry name" value="CRISPR SYSTEM CMR SUBUNIT CMR6"/>
    <property type="match status" value="1"/>
</dbReference>
<dbReference type="RefSeq" id="WP_020431436.1">
    <property type="nucleotide sequence ID" value="NZ_AGBD01001279.1"/>
</dbReference>
<evidence type="ECO:0000313" key="3">
    <source>
        <dbReference type="EMBL" id="CQR53505.1"/>
    </source>
</evidence>
<gene>
    <name evidence="3" type="ORF">PRIO_1404</name>
</gene>
<dbReference type="KEGG" id="pri:PRIO_1404"/>
<dbReference type="InterPro" id="IPR005537">
    <property type="entry name" value="RAMP_III_fam"/>
</dbReference>
<accession>A0A0E4H8E4</accession>
<dbReference type="PATRIC" id="fig|1073571.4.peg.1467"/>
<proteinExistence type="predicted"/>
<keyword evidence="1" id="KW-0051">Antiviral defense</keyword>
<dbReference type="EMBL" id="LN831776">
    <property type="protein sequence ID" value="CQR53505.1"/>
    <property type="molecule type" value="Genomic_DNA"/>
</dbReference>
<dbReference type="InterPro" id="IPR010172">
    <property type="entry name" value="CRISPR-assoc_prot_TM1791"/>
</dbReference>
<dbReference type="GO" id="GO:0051607">
    <property type="term" value="P:defense response to virus"/>
    <property type="evidence" value="ECO:0007669"/>
    <property type="project" value="UniProtKB-KW"/>
</dbReference>
<evidence type="ECO:0000256" key="1">
    <source>
        <dbReference type="ARBA" id="ARBA00023118"/>
    </source>
</evidence>
<reference evidence="4" key="1">
    <citation type="submission" date="2015-03" db="EMBL/GenBank/DDBJ databases">
        <authorList>
            <person name="Wibberg D."/>
        </authorList>
    </citation>
    <scope>NUCLEOTIDE SEQUENCE [LARGE SCALE GENOMIC DNA]</scope>
</reference>
<dbReference type="PANTHER" id="PTHR39965">
    <property type="entry name" value="CRISPR SYSTEM CMR SUBUNIT CMR6"/>
    <property type="match status" value="1"/>
</dbReference>
<protein>
    <recommendedName>
        <fullName evidence="2">CRISPR type III-associated protein domain-containing protein</fullName>
    </recommendedName>
</protein>
<organism evidence="3 4">
    <name type="scientific">Paenibacillus riograndensis SBR5</name>
    <dbReference type="NCBI Taxonomy" id="1073571"/>
    <lineage>
        <taxon>Bacteria</taxon>
        <taxon>Bacillati</taxon>
        <taxon>Bacillota</taxon>
        <taxon>Bacilli</taxon>
        <taxon>Bacillales</taxon>
        <taxon>Paenibacillaceae</taxon>
        <taxon>Paenibacillus</taxon>
        <taxon>Paenibacillus sonchi group</taxon>
    </lineage>
</organism>
<feature type="domain" description="CRISPR type III-associated protein" evidence="2">
    <location>
        <begin position="81"/>
        <end position="262"/>
    </location>
</feature>
<dbReference type="AlphaFoldDB" id="A0A0E4H8E4"/>
<name>A0A0E4H8E4_9BACL</name>
<dbReference type="NCBIfam" id="TIGR01898">
    <property type="entry name" value="cas_TM1791_cmr6"/>
    <property type="match status" value="1"/>
</dbReference>
<evidence type="ECO:0000259" key="2">
    <source>
        <dbReference type="Pfam" id="PF03787"/>
    </source>
</evidence>
<evidence type="ECO:0000313" key="4">
    <source>
        <dbReference type="Proteomes" id="UP000033163"/>
    </source>
</evidence>
<sequence>MNAYLAITKQEASNKGSKLYRVVNGDLQNTKGEFYRQLIKEYQADWKQSCIWYEQRYEHYSTKLHDTLGDSRCIEFEMASISPLLIGHGGVSALETSLMLHRIYGVPYIPGSAIKGVTANYCHCMLGAENPAFLSDGEYYEALFGSQDQAGYINYEDAWVTPATAESALIDDVMTPHHQNYNSIQLQRTDQQKASAPRDDDDPVPLPFLAVNASFRFLLTCPSDRVEKEDARQWLNIAQEIVSHALQYEGIGGKTNAGYGRMLQADRRERE</sequence>